<organism evidence="1 2">
    <name type="scientific">Alteromonas profundi</name>
    <dbReference type="NCBI Taxonomy" id="2696062"/>
    <lineage>
        <taxon>Bacteria</taxon>
        <taxon>Pseudomonadati</taxon>
        <taxon>Pseudomonadota</taxon>
        <taxon>Gammaproteobacteria</taxon>
        <taxon>Alteromonadales</taxon>
        <taxon>Alteromonadaceae</taxon>
        <taxon>Alteromonas/Salinimonas group</taxon>
        <taxon>Alteromonas</taxon>
    </lineage>
</organism>
<dbReference type="AlphaFoldDB" id="A0A7X5LPP3"/>
<comment type="caution">
    <text evidence="1">The sequence shown here is derived from an EMBL/GenBank/DDBJ whole genome shotgun (WGS) entry which is preliminary data.</text>
</comment>
<dbReference type="RefSeq" id="WP_163088790.1">
    <property type="nucleotide sequence ID" value="NZ_JAAAWN010000074.1"/>
</dbReference>
<proteinExistence type="predicted"/>
<reference evidence="1 2" key="1">
    <citation type="submission" date="2020-01" db="EMBL/GenBank/DDBJ databases">
        <authorList>
            <person name="Chen J."/>
            <person name="Zhu S."/>
            <person name="Yang J."/>
        </authorList>
    </citation>
    <scope>NUCLEOTIDE SEQUENCE [LARGE SCALE GENOMIC DNA]</scope>
    <source>
        <strain evidence="1 2">345S023</strain>
    </source>
</reference>
<evidence type="ECO:0000313" key="1">
    <source>
        <dbReference type="EMBL" id="NDV93277.1"/>
    </source>
</evidence>
<accession>A0A7X5LPP3</accession>
<dbReference type="EMBL" id="JAAAWN010000074">
    <property type="protein sequence ID" value="NDV93277.1"/>
    <property type="molecule type" value="Genomic_DNA"/>
</dbReference>
<gene>
    <name evidence="1" type="ORF">GTH32_19135</name>
</gene>
<sequence length="92" mass="9992">MGHNGEAAPRIGVPATEGSGLSALLEAEPLPLDVLKTNKASIRLIVKANKQNAKCSDVGDLTEASRPMNYQVQWRLLASNKNLTIKRLLRDL</sequence>
<protein>
    <submittedName>
        <fullName evidence="1">Uncharacterized protein</fullName>
    </submittedName>
</protein>
<name>A0A7X5LPP3_9ALTE</name>
<keyword evidence="2" id="KW-1185">Reference proteome</keyword>
<dbReference type="Proteomes" id="UP000470213">
    <property type="component" value="Unassembled WGS sequence"/>
</dbReference>
<evidence type="ECO:0000313" key="2">
    <source>
        <dbReference type="Proteomes" id="UP000470213"/>
    </source>
</evidence>